<comment type="caution">
    <text evidence="1">The sequence shown here is derived from an EMBL/GenBank/DDBJ whole genome shotgun (WGS) entry which is preliminary data.</text>
</comment>
<protein>
    <submittedName>
        <fullName evidence="1">Uncharacterized protein</fullName>
    </submittedName>
</protein>
<name>A0ACC0IXD8_9ERIC</name>
<evidence type="ECO:0000313" key="1">
    <source>
        <dbReference type="EMBL" id="KAI8030215.1"/>
    </source>
</evidence>
<sequence length="268" mass="29810">MGGGGGSNSSSSEDDGDADWRAAIDSVAATTTDGLASTSNGSTTKSAGHDEDNEVTNHKPQKLKHYQIKAQKILDDILEKTIEIVQEPIHVLDNDAMINDNGVRLFKHAPPGIVFDRIGELQRPTKKPRILLGRKIDENSKTFKSQLQSVAVDGTDIIAAARDAYRKSLAKLEAKDAAAKAAAKREEERVAQLKKIRGERWLPSIARDMRVKFKVRDLVEHPSREPWLKLNRSRERSEIMRAGENAVRLFNDIRSSAESDEQDLRSHL</sequence>
<evidence type="ECO:0000313" key="2">
    <source>
        <dbReference type="Proteomes" id="UP001060215"/>
    </source>
</evidence>
<accession>A0ACC0IXD8</accession>
<gene>
    <name evidence="1" type="ORF">LOK49_LG01G00983</name>
</gene>
<dbReference type="Proteomes" id="UP001060215">
    <property type="component" value="Chromosome 1"/>
</dbReference>
<organism evidence="1 2">
    <name type="scientific">Camellia lanceoleosa</name>
    <dbReference type="NCBI Taxonomy" id="1840588"/>
    <lineage>
        <taxon>Eukaryota</taxon>
        <taxon>Viridiplantae</taxon>
        <taxon>Streptophyta</taxon>
        <taxon>Embryophyta</taxon>
        <taxon>Tracheophyta</taxon>
        <taxon>Spermatophyta</taxon>
        <taxon>Magnoliopsida</taxon>
        <taxon>eudicotyledons</taxon>
        <taxon>Gunneridae</taxon>
        <taxon>Pentapetalae</taxon>
        <taxon>asterids</taxon>
        <taxon>Ericales</taxon>
        <taxon>Theaceae</taxon>
        <taxon>Camellia</taxon>
    </lineage>
</organism>
<dbReference type="EMBL" id="CM045758">
    <property type="protein sequence ID" value="KAI8030215.1"/>
    <property type="molecule type" value="Genomic_DNA"/>
</dbReference>
<keyword evidence="2" id="KW-1185">Reference proteome</keyword>
<reference evidence="1 2" key="1">
    <citation type="journal article" date="2022" name="Plant J.">
        <title>Chromosome-level genome of Camellia lanceoleosa provides a valuable resource for understanding genome evolution and self-incompatibility.</title>
        <authorList>
            <person name="Gong W."/>
            <person name="Xiao S."/>
            <person name="Wang L."/>
            <person name="Liao Z."/>
            <person name="Chang Y."/>
            <person name="Mo W."/>
            <person name="Hu G."/>
            <person name="Li W."/>
            <person name="Zhao G."/>
            <person name="Zhu H."/>
            <person name="Hu X."/>
            <person name="Ji K."/>
            <person name="Xiang X."/>
            <person name="Song Q."/>
            <person name="Yuan D."/>
            <person name="Jin S."/>
            <person name="Zhang L."/>
        </authorList>
    </citation>
    <scope>NUCLEOTIDE SEQUENCE [LARGE SCALE GENOMIC DNA]</scope>
    <source>
        <strain evidence="1">SQ_2022a</strain>
    </source>
</reference>
<proteinExistence type="predicted"/>